<comment type="caution">
    <text evidence="4">The sequence shown here is derived from an EMBL/GenBank/DDBJ whole genome shotgun (WGS) entry which is preliminary data.</text>
</comment>
<dbReference type="OrthoDB" id="9792858at2"/>
<dbReference type="EMBL" id="SUMC01000058">
    <property type="protein sequence ID" value="TKA03055.1"/>
    <property type="molecule type" value="Genomic_DNA"/>
</dbReference>
<dbReference type="InterPro" id="IPR050268">
    <property type="entry name" value="NADH-dep_flavin_reductase"/>
</dbReference>
<dbReference type="SUPFAM" id="SSF50475">
    <property type="entry name" value="FMN-binding split barrel"/>
    <property type="match status" value="1"/>
</dbReference>
<dbReference type="InterPro" id="IPR002563">
    <property type="entry name" value="Flavin_Rdtase-like_dom"/>
</dbReference>
<evidence type="ECO:0000256" key="2">
    <source>
        <dbReference type="ARBA" id="ARBA00023002"/>
    </source>
</evidence>
<dbReference type="Gene3D" id="2.30.110.10">
    <property type="entry name" value="Electron Transport, Fmn-binding Protein, Chain A"/>
    <property type="match status" value="1"/>
</dbReference>
<gene>
    <name evidence="4" type="ORF">FCI23_37535</name>
</gene>
<dbReference type="SMART" id="SM00903">
    <property type="entry name" value="Flavin_Reduct"/>
    <property type="match status" value="1"/>
</dbReference>
<evidence type="ECO:0000256" key="1">
    <source>
        <dbReference type="ARBA" id="ARBA00008898"/>
    </source>
</evidence>
<feature type="domain" description="Flavin reductase like" evidence="3">
    <location>
        <begin position="23"/>
        <end position="166"/>
    </location>
</feature>
<keyword evidence="2" id="KW-0560">Oxidoreductase</keyword>
<reference evidence="4 5" key="1">
    <citation type="submission" date="2019-04" db="EMBL/GenBank/DDBJ databases">
        <title>Streptomyces oryziradicis sp. nov., a novel actinomycete isolated from rhizosphere soil of rice (Oryza sativa L.).</title>
        <authorList>
            <person name="Li C."/>
        </authorList>
    </citation>
    <scope>NUCLEOTIDE SEQUENCE [LARGE SCALE GENOMIC DNA]</scope>
    <source>
        <strain evidence="4 5">NEAU-C40</strain>
    </source>
</reference>
<proteinExistence type="inferred from homology"/>
<dbReference type="Proteomes" id="UP000305778">
    <property type="component" value="Unassembled WGS sequence"/>
</dbReference>
<dbReference type="InterPro" id="IPR012349">
    <property type="entry name" value="Split_barrel_FMN-bd"/>
</dbReference>
<evidence type="ECO:0000313" key="5">
    <source>
        <dbReference type="Proteomes" id="UP000305778"/>
    </source>
</evidence>
<evidence type="ECO:0000313" key="4">
    <source>
        <dbReference type="EMBL" id="TKA03055.1"/>
    </source>
</evidence>
<name>A0A4U0SRN0_9ACTN</name>
<evidence type="ECO:0000259" key="3">
    <source>
        <dbReference type="SMART" id="SM00903"/>
    </source>
</evidence>
<dbReference type="Pfam" id="PF01613">
    <property type="entry name" value="Flavin_Reduct"/>
    <property type="match status" value="1"/>
</dbReference>
<comment type="similarity">
    <text evidence="1">Belongs to the non-flavoprotein flavin reductase family.</text>
</comment>
<organism evidence="4 5">
    <name type="scientific">Actinacidiphila oryziradicis</name>
    <dbReference type="NCBI Taxonomy" id="2571141"/>
    <lineage>
        <taxon>Bacteria</taxon>
        <taxon>Bacillati</taxon>
        <taxon>Actinomycetota</taxon>
        <taxon>Actinomycetes</taxon>
        <taxon>Kitasatosporales</taxon>
        <taxon>Streptomycetaceae</taxon>
        <taxon>Actinacidiphila</taxon>
    </lineage>
</organism>
<accession>A0A4U0SRN0</accession>
<dbReference type="AlphaFoldDB" id="A0A4U0SRN0"/>
<keyword evidence="5" id="KW-1185">Reference proteome</keyword>
<dbReference type="PANTHER" id="PTHR30466:SF11">
    <property type="entry name" value="FLAVIN-DEPENDENT MONOOXYGENASE, REDUCTASE SUBUNIT HSAB"/>
    <property type="match status" value="1"/>
</dbReference>
<sequence length="177" mass="18992">MEPAVTAIRTRQGIEPGQLRRVFGAFPTGVTAIAALADGTPVGLAASSFTSVSLDPPLVSVCVAHSSTTWPLLRDRPRIGVSVLGVHQEAACRQLAAHDGDRFTGLDWRATPDGAVLIEGASAWFDCSVEQHIRAGDHDIVLLRIHEVDTDHTVAPLVFHASRFRRLETAATDKEPT</sequence>
<dbReference type="GO" id="GO:0042602">
    <property type="term" value="F:riboflavin reductase (NADPH) activity"/>
    <property type="evidence" value="ECO:0007669"/>
    <property type="project" value="TreeGrafter"/>
</dbReference>
<protein>
    <submittedName>
        <fullName evidence="4">Flavin reductase family protein</fullName>
    </submittedName>
</protein>
<dbReference type="PANTHER" id="PTHR30466">
    <property type="entry name" value="FLAVIN REDUCTASE"/>
    <property type="match status" value="1"/>
</dbReference>
<dbReference type="GO" id="GO:0010181">
    <property type="term" value="F:FMN binding"/>
    <property type="evidence" value="ECO:0007669"/>
    <property type="project" value="InterPro"/>
</dbReference>